<dbReference type="InterPro" id="IPR032710">
    <property type="entry name" value="NTF2-like_dom_sf"/>
</dbReference>
<name>A0A381Y5I0_9ZZZZ</name>
<feature type="region of interest" description="Disordered" evidence="1">
    <location>
        <begin position="159"/>
        <end position="189"/>
    </location>
</feature>
<reference evidence="2" key="1">
    <citation type="submission" date="2018-05" db="EMBL/GenBank/DDBJ databases">
        <authorList>
            <person name="Lanie J.A."/>
            <person name="Ng W.-L."/>
            <person name="Kazmierczak K.M."/>
            <person name="Andrzejewski T.M."/>
            <person name="Davidsen T.M."/>
            <person name="Wayne K.J."/>
            <person name="Tettelin H."/>
            <person name="Glass J.I."/>
            <person name="Rusch D."/>
            <person name="Podicherti R."/>
            <person name="Tsui H.-C.T."/>
            <person name="Winkler M.E."/>
        </authorList>
    </citation>
    <scope>NUCLEOTIDE SEQUENCE</scope>
</reference>
<evidence type="ECO:0008006" key="3">
    <source>
        <dbReference type="Google" id="ProtNLM"/>
    </source>
</evidence>
<evidence type="ECO:0000256" key="1">
    <source>
        <dbReference type="SAM" id="MobiDB-lite"/>
    </source>
</evidence>
<organism evidence="2">
    <name type="scientific">marine metagenome</name>
    <dbReference type="NCBI Taxonomy" id="408172"/>
    <lineage>
        <taxon>unclassified sequences</taxon>
        <taxon>metagenomes</taxon>
        <taxon>ecological metagenomes</taxon>
    </lineage>
</organism>
<protein>
    <recommendedName>
        <fullName evidence="3">SnoaL-like domain-containing protein</fullName>
    </recommendedName>
</protein>
<accession>A0A381Y5I0</accession>
<dbReference type="EMBL" id="UINC01017445">
    <property type="protein sequence ID" value="SVA72329.1"/>
    <property type="molecule type" value="Genomic_DNA"/>
</dbReference>
<gene>
    <name evidence="2" type="ORF">METZ01_LOCUS125183</name>
</gene>
<proteinExistence type="predicted"/>
<dbReference type="SUPFAM" id="SSF54427">
    <property type="entry name" value="NTF2-like"/>
    <property type="match status" value="2"/>
</dbReference>
<evidence type="ECO:0000313" key="2">
    <source>
        <dbReference type="EMBL" id="SVA72329.1"/>
    </source>
</evidence>
<sequence length="327" mass="36632">MEGRMKGFDPKFENFPDYINGITYEIWEEESGVEKLYEYYASDIVVRSPSSLIIGNESVIAATKATLLEFPDRKLFGEDVIWSGSPEEGMLSSHRIISTATHLGDGQFGKATGKKLTYRVIADCHAINNQINDEWLVRDCGAMVRQIGWTPENFARQEIDHEGGPDNCAKPFSPSIDQPGPYKGKGNENECGKKYSDILNRLMNSDISVVHKEYDRACQLEYPGGITGHSCLDAELFWTGLRSSLPSASFEIEHQIGRDDPMMPPRAALRWTLKGKHDGLGLFGEPTGAELYLMGISHAEFGPWGLRREYVVFDETAIWKQIILKTG</sequence>
<dbReference type="Gene3D" id="3.10.450.50">
    <property type="match status" value="2"/>
</dbReference>
<dbReference type="AlphaFoldDB" id="A0A381Y5I0"/>